<evidence type="ECO:0000313" key="9">
    <source>
        <dbReference type="EMBL" id="MBM7839835.1"/>
    </source>
</evidence>
<dbReference type="EMBL" id="JAFBCV010000010">
    <property type="protein sequence ID" value="MBM7839835.1"/>
    <property type="molecule type" value="Genomic_DNA"/>
</dbReference>
<dbReference type="Proteomes" id="UP001179280">
    <property type="component" value="Unassembled WGS sequence"/>
</dbReference>
<protein>
    <recommendedName>
        <fullName evidence="8">Gram-positive cocci surface proteins LPxTG domain-containing protein</fullName>
    </recommendedName>
</protein>
<dbReference type="Pfam" id="PF00746">
    <property type="entry name" value="Gram_pos_anchor"/>
    <property type="match status" value="1"/>
</dbReference>
<evidence type="ECO:0000256" key="6">
    <source>
        <dbReference type="SAM" id="Phobius"/>
    </source>
</evidence>
<evidence type="ECO:0000256" key="3">
    <source>
        <dbReference type="ARBA" id="ARBA00022525"/>
    </source>
</evidence>
<evidence type="ECO:0000256" key="7">
    <source>
        <dbReference type="SAM" id="SignalP"/>
    </source>
</evidence>
<evidence type="ECO:0000259" key="8">
    <source>
        <dbReference type="Pfam" id="PF00746"/>
    </source>
</evidence>
<dbReference type="InterPro" id="IPR046720">
    <property type="entry name" value="DUF6612"/>
</dbReference>
<evidence type="ECO:0000256" key="5">
    <source>
        <dbReference type="ARBA" id="ARBA00023088"/>
    </source>
</evidence>
<dbReference type="RefSeq" id="WP_204467087.1">
    <property type="nucleotide sequence ID" value="NZ_JAFBCV010000010.1"/>
</dbReference>
<keyword evidence="6" id="KW-0472">Membrane</keyword>
<feature type="signal peptide" evidence="7">
    <location>
        <begin position="1"/>
        <end position="23"/>
    </location>
</feature>
<keyword evidence="2" id="KW-0134">Cell wall</keyword>
<keyword evidence="3" id="KW-0964">Secreted</keyword>
<proteinExistence type="predicted"/>
<name>A0ABS2SYK0_9BACI</name>
<keyword evidence="10" id="KW-1185">Reference proteome</keyword>
<keyword evidence="5" id="KW-0572">Peptidoglycan-anchor</keyword>
<feature type="domain" description="Gram-positive cocci surface proteins LPxTG" evidence="8">
    <location>
        <begin position="262"/>
        <end position="292"/>
    </location>
</feature>
<evidence type="ECO:0000313" key="10">
    <source>
        <dbReference type="Proteomes" id="UP001179280"/>
    </source>
</evidence>
<accession>A0ABS2SYK0</accession>
<comment type="subcellular location">
    <subcellularLocation>
        <location evidence="1">Secreted</location>
        <location evidence="1">Cell wall</location>
        <topology evidence="1">Peptidoglycan-anchor</topology>
    </subcellularLocation>
</comment>
<feature type="chain" id="PRO_5046936340" description="Gram-positive cocci surface proteins LPxTG domain-containing protein" evidence="7">
    <location>
        <begin position="24"/>
        <end position="303"/>
    </location>
</feature>
<feature type="transmembrane region" description="Helical" evidence="6">
    <location>
        <begin position="274"/>
        <end position="293"/>
    </location>
</feature>
<keyword evidence="6" id="KW-0812">Transmembrane</keyword>
<keyword evidence="6" id="KW-1133">Transmembrane helix</keyword>
<dbReference type="Pfam" id="PF20316">
    <property type="entry name" value="DUF6612"/>
    <property type="match status" value="1"/>
</dbReference>
<reference evidence="9" key="1">
    <citation type="submission" date="2021-01" db="EMBL/GenBank/DDBJ databases">
        <title>Genomic Encyclopedia of Type Strains, Phase IV (KMG-IV): sequencing the most valuable type-strain genomes for metagenomic binning, comparative biology and taxonomic classification.</title>
        <authorList>
            <person name="Goeker M."/>
        </authorList>
    </citation>
    <scope>NUCLEOTIDE SEQUENCE</scope>
    <source>
        <strain evidence="9">DSM 21943</strain>
    </source>
</reference>
<evidence type="ECO:0000256" key="1">
    <source>
        <dbReference type="ARBA" id="ARBA00004168"/>
    </source>
</evidence>
<evidence type="ECO:0000256" key="4">
    <source>
        <dbReference type="ARBA" id="ARBA00022729"/>
    </source>
</evidence>
<organism evidence="9 10">
    <name type="scientific">Shouchella xiaoxiensis</name>
    <dbReference type="NCBI Taxonomy" id="766895"/>
    <lineage>
        <taxon>Bacteria</taxon>
        <taxon>Bacillati</taxon>
        <taxon>Bacillota</taxon>
        <taxon>Bacilli</taxon>
        <taxon>Bacillales</taxon>
        <taxon>Bacillaceae</taxon>
        <taxon>Shouchella</taxon>
    </lineage>
</organism>
<gene>
    <name evidence="9" type="ORF">JOC54_003115</name>
</gene>
<evidence type="ECO:0000256" key="2">
    <source>
        <dbReference type="ARBA" id="ARBA00022512"/>
    </source>
</evidence>
<keyword evidence="4 7" id="KW-0732">Signal</keyword>
<dbReference type="Gene3D" id="2.50.20.20">
    <property type="match status" value="1"/>
</dbReference>
<dbReference type="InterPro" id="IPR019931">
    <property type="entry name" value="LPXTG_anchor"/>
</dbReference>
<comment type="caution">
    <text evidence="9">The sequence shown here is derived from an EMBL/GenBank/DDBJ whole genome shotgun (WGS) entry which is preliminary data.</text>
</comment>
<sequence length="303" mass="33448">MKKWTSATVAGFFVLSLTGNALANDESAADIIQKSNEAMLGLDSYSSETMMEMTMPDPMSGESVTISIDTKEDVTLNPFAMHQVTMMSTPDGDVETTLYWTEEGMYEQGPDGEWYLFEELSSEEMMSLLQATATQEQAEMLGEHMSVSEEGDAYILTYEGDGEELNEIINDMLGEMMGEEMEGEAMLEGFEISNLDYDMTISQDTHYMTAMSMHMTMMIDDGEESVEMDISMEQTIMNFNNVDPIVVPDEVKDNAEVIDGGSGGELPDTASNNLLYAAGGLTLAAGAFGLSLVHRFRLRRLNH</sequence>